<accession>A0A381PVQ2</accession>
<protein>
    <submittedName>
        <fullName evidence="1">Uncharacterized protein</fullName>
    </submittedName>
</protein>
<dbReference type="EMBL" id="UINC01001082">
    <property type="protein sequence ID" value="SUZ70117.1"/>
    <property type="molecule type" value="Genomic_DNA"/>
</dbReference>
<reference evidence="1" key="1">
    <citation type="submission" date="2018-05" db="EMBL/GenBank/DDBJ databases">
        <authorList>
            <person name="Lanie J.A."/>
            <person name="Ng W.-L."/>
            <person name="Kazmierczak K.M."/>
            <person name="Andrzejewski T.M."/>
            <person name="Davidsen T.M."/>
            <person name="Wayne K.J."/>
            <person name="Tettelin H."/>
            <person name="Glass J.I."/>
            <person name="Rusch D."/>
            <person name="Podicherti R."/>
            <person name="Tsui H.-C.T."/>
            <person name="Winkler M.E."/>
        </authorList>
    </citation>
    <scope>NUCLEOTIDE SEQUENCE</scope>
</reference>
<name>A0A381PVQ2_9ZZZZ</name>
<gene>
    <name evidence="1" type="ORF">METZ01_LOCUS22971</name>
</gene>
<proteinExistence type="predicted"/>
<dbReference type="AlphaFoldDB" id="A0A381PVQ2"/>
<sequence>MLGEKIGEIKATAVTKVLPANGSKPKFETSTEGTGTVLGVEVSAMTTYWSEMDADGTLYGECPNQGVLMTKDGPATITANGTGRLTDDGGASFRGSAFFRTAVPSLVRLNGMCLVHEWDVDADGNGTWKLWEWK</sequence>
<organism evidence="1">
    <name type="scientific">marine metagenome</name>
    <dbReference type="NCBI Taxonomy" id="408172"/>
    <lineage>
        <taxon>unclassified sequences</taxon>
        <taxon>metagenomes</taxon>
        <taxon>ecological metagenomes</taxon>
    </lineage>
</organism>
<evidence type="ECO:0000313" key="1">
    <source>
        <dbReference type="EMBL" id="SUZ70117.1"/>
    </source>
</evidence>